<gene>
    <name evidence="4" type="ORF">GLYMA_13G262500</name>
</gene>
<evidence type="ECO:0000313" key="4">
    <source>
        <dbReference type="EMBL" id="KRH21842.1"/>
    </source>
</evidence>
<evidence type="ECO:0000313" key="6">
    <source>
        <dbReference type="Proteomes" id="UP000008827"/>
    </source>
</evidence>
<dbReference type="Pfam" id="PF02431">
    <property type="entry name" value="Chalcone"/>
    <property type="match status" value="1"/>
</dbReference>
<dbReference type="GO" id="GO:0016872">
    <property type="term" value="F:intramolecular lyase activity"/>
    <property type="evidence" value="ECO:0007669"/>
    <property type="project" value="InterPro"/>
</dbReference>
<feature type="domain" description="Chalcone isomerase" evidence="3">
    <location>
        <begin position="104"/>
        <end position="298"/>
    </location>
</feature>
<dbReference type="GO" id="GO:0005504">
    <property type="term" value="F:fatty acid binding"/>
    <property type="evidence" value="ECO:0000318"/>
    <property type="project" value="GO_Central"/>
</dbReference>
<dbReference type="PANTHER" id="PTHR47698:SF2">
    <property type="entry name" value="FATTY-ACID-BINDING PROTEIN 3, CHLOROPLASTIC"/>
    <property type="match status" value="1"/>
</dbReference>
<dbReference type="InterPro" id="IPR016087">
    <property type="entry name" value="Chalcone_isomerase"/>
</dbReference>
<comment type="similarity">
    <text evidence="1 2">Belongs to the chalcone isomerase family.</text>
</comment>
<dbReference type="Gene3D" id="3.50.70.10">
    <property type="match status" value="1"/>
</dbReference>
<dbReference type="SMR" id="A0A0R0H0T7"/>
<dbReference type="FunCoup" id="A0A0R0H0T7">
    <property type="interactions" value="1063"/>
</dbReference>
<dbReference type="InterPro" id="IPR016089">
    <property type="entry name" value="Chalcone_isomerase_bundle_sf"/>
</dbReference>
<dbReference type="GO" id="GO:0009813">
    <property type="term" value="P:flavonoid biosynthetic process"/>
    <property type="evidence" value="ECO:0007669"/>
    <property type="project" value="UniProtKB-UniPathway"/>
</dbReference>
<dbReference type="Proteomes" id="UP000008827">
    <property type="component" value="Chromosome 13"/>
</dbReference>
<dbReference type="InParanoid" id="A0A0R0H0T7"/>
<reference evidence="4 5" key="1">
    <citation type="journal article" date="2010" name="Nature">
        <title>Genome sequence of the palaeopolyploid soybean.</title>
        <authorList>
            <person name="Schmutz J."/>
            <person name="Cannon S.B."/>
            <person name="Schlueter J."/>
            <person name="Ma J."/>
            <person name="Mitros T."/>
            <person name="Nelson W."/>
            <person name="Hyten D.L."/>
            <person name="Song Q."/>
            <person name="Thelen J.J."/>
            <person name="Cheng J."/>
            <person name="Xu D."/>
            <person name="Hellsten U."/>
            <person name="May G.D."/>
            <person name="Yu Y."/>
            <person name="Sakurai T."/>
            <person name="Umezawa T."/>
            <person name="Bhattacharyya M.K."/>
            <person name="Sandhu D."/>
            <person name="Valliyodan B."/>
            <person name="Lindquist E."/>
            <person name="Peto M."/>
            <person name="Grant D."/>
            <person name="Shu S."/>
            <person name="Goodstein D."/>
            <person name="Barry K."/>
            <person name="Futrell-Griggs M."/>
            <person name="Abernathy B."/>
            <person name="Du J."/>
            <person name="Tian Z."/>
            <person name="Zhu L."/>
            <person name="Gill N."/>
            <person name="Joshi T."/>
            <person name="Libault M."/>
            <person name="Sethuraman A."/>
            <person name="Zhang X.-C."/>
            <person name="Shinozaki K."/>
            <person name="Nguyen H.T."/>
            <person name="Wing R.A."/>
            <person name="Cregan P."/>
            <person name="Specht J."/>
            <person name="Grimwood J."/>
            <person name="Rokhsar D."/>
            <person name="Stacey G."/>
            <person name="Shoemaker R.C."/>
            <person name="Jackson S.A."/>
        </authorList>
    </citation>
    <scope>NUCLEOTIDE SEQUENCE [LARGE SCALE GENOMIC DNA]</scope>
    <source>
        <strain evidence="5">cv. Williams 82</strain>
        <tissue evidence="4">Callus</tissue>
    </source>
</reference>
<reference evidence="4" key="3">
    <citation type="submission" date="2018-07" db="EMBL/GenBank/DDBJ databases">
        <title>WGS assembly of Glycine max.</title>
        <authorList>
            <person name="Schmutz J."/>
            <person name="Cannon S."/>
            <person name="Schlueter J."/>
            <person name="Ma J."/>
            <person name="Mitros T."/>
            <person name="Nelson W."/>
            <person name="Hyten D."/>
            <person name="Song Q."/>
            <person name="Thelen J."/>
            <person name="Cheng J."/>
            <person name="Xu D."/>
            <person name="Hellsten U."/>
            <person name="May G."/>
            <person name="Yu Y."/>
            <person name="Sakurai T."/>
            <person name="Umezawa T."/>
            <person name="Bhattacharyya M."/>
            <person name="Sandhu D."/>
            <person name="Valliyodan B."/>
            <person name="Lindquist E."/>
            <person name="Peto M."/>
            <person name="Grant D."/>
            <person name="Shu S."/>
            <person name="Goodstein D."/>
            <person name="Barry K."/>
            <person name="Futrell-Griggs M."/>
            <person name="Abernathy B."/>
            <person name="Du J."/>
            <person name="Tian Z."/>
            <person name="Zhu L."/>
            <person name="Gill N."/>
            <person name="Joshi T."/>
            <person name="Libault M."/>
            <person name="Sethuraman A."/>
            <person name="Zhang X."/>
            <person name="Shinozaki K."/>
            <person name="Nguyen H."/>
            <person name="Wing R."/>
            <person name="Cregan P."/>
            <person name="Specht J."/>
            <person name="Grimwood J."/>
            <person name="Rokhsar D."/>
            <person name="Stacey G."/>
            <person name="Shoemaker R."/>
            <person name="Jackson S."/>
        </authorList>
    </citation>
    <scope>NUCLEOTIDE SEQUENCE</scope>
    <source>
        <tissue evidence="4">Callus</tissue>
    </source>
</reference>
<dbReference type="SUPFAM" id="SSF54626">
    <property type="entry name" value="Chalcone isomerase"/>
    <property type="match status" value="1"/>
</dbReference>
<dbReference type="InterPro" id="IPR016088">
    <property type="entry name" value="Chalcone_isomerase_3-sand"/>
</dbReference>
<evidence type="ECO:0000256" key="1">
    <source>
        <dbReference type="ARBA" id="ARBA00007166"/>
    </source>
</evidence>
<dbReference type="PaxDb" id="3847-GLYMA13G33730.1"/>
<dbReference type="GO" id="GO:0009570">
    <property type="term" value="C:chloroplast stroma"/>
    <property type="evidence" value="ECO:0000318"/>
    <property type="project" value="GO_Central"/>
</dbReference>
<dbReference type="EnsemblPlants" id="KRH21842">
    <property type="protein sequence ID" value="KRH21842"/>
    <property type="gene ID" value="GLYMA_13G262500"/>
</dbReference>
<dbReference type="ExpressionAtlas" id="A0A0R0H0T7">
    <property type="expression patterns" value="baseline and differential"/>
</dbReference>
<dbReference type="PANTHER" id="PTHR47698">
    <property type="entry name" value="FATTY-ACID-BINDING PROTEIN 3, CHLOROPLASTIC"/>
    <property type="match status" value="1"/>
</dbReference>
<name>A0A0R0H0T7_SOYBN</name>
<evidence type="ECO:0000313" key="5">
    <source>
        <dbReference type="EnsemblPlants" id="KRH21842"/>
    </source>
</evidence>
<dbReference type="OMA" id="CLNRVNA"/>
<dbReference type="UniPathway" id="UPA00154"/>
<proteinExistence type="inferred from homology"/>
<evidence type="ECO:0000259" key="3">
    <source>
        <dbReference type="Pfam" id="PF02431"/>
    </source>
</evidence>
<dbReference type="Gramene" id="KRH21842">
    <property type="protein sequence ID" value="KRH21842"/>
    <property type="gene ID" value="GLYMA_13G262500"/>
</dbReference>
<dbReference type="InterPro" id="IPR036298">
    <property type="entry name" value="Chalcone_isomerase_sf"/>
</dbReference>
<reference evidence="5" key="2">
    <citation type="submission" date="2018-02" db="UniProtKB">
        <authorList>
            <consortium name="EnsemblPlants"/>
        </authorList>
    </citation>
    <scope>IDENTIFICATION</scope>
    <source>
        <strain evidence="5">Williams 82</strain>
    </source>
</reference>
<dbReference type="STRING" id="3847.A0A0R0H0T7"/>
<dbReference type="GO" id="GO:0006631">
    <property type="term" value="P:fatty acid metabolic process"/>
    <property type="evidence" value="ECO:0000318"/>
    <property type="project" value="GO_Central"/>
</dbReference>
<evidence type="ECO:0000256" key="2">
    <source>
        <dbReference type="RuleBase" id="RU361158"/>
    </source>
</evidence>
<dbReference type="EMBL" id="CM000846">
    <property type="protein sequence ID" value="KRH21842.1"/>
    <property type="molecule type" value="Genomic_DNA"/>
</dbReference>
<protein>
    <recommendedName>
        <fullName evidence="2">Chalcone-flavonone isomerase family protein</fullName>
    </recommendedName>
</protein>
<organism evidence="4">
    <name type="scientific">Glycine max</name>
    <name type="common">Soybean</name>
    <name type="synonym">Glycine hispida</name>
    <dbReference type="NCBI Taxonomy" id="3847"/>
    <lineage>
        <taxon>Eukaryota</taxon>
        <taxon>Viridiplantae</taxon>
        <taxon>Streptophyta</taxon>
        <taxon>Embryophyta</taxon>
        <taxon>Tracheophyta</taxon>
        <taxon>Spermatophyta</taxon>
        <taxon>Magnoliopsida</taxon>
        <taxon>eudicotyledons</taxon>
        <taxon>Gunneridae</taxon>
        <taxon>Pentapetalae</taxon>
        <taxon>rosids</taxon>
        <taxon>fabids</taxon>
        <taxon>Fabales</taxon>
        <taxon>Fabaceae</taxon>
        <taxon>Papilionoideae</taxon>
        <taxon>50 kb inversion clade</taxon>
        <taxon>NPAAA clade</taxon>
        <taxon>indigoferoid/millettioid clade</taxon>
        <taxon>Phaseoleae</taxon>
        <taxon>Glycine</taxon>
        <taxon>Glycine subgen. Soja</taxon>
    </lineage>
</organism>
<dbReference type="AlphaFoldDB" id="A0A0R0H0T7"/>
<dbReference type="Gene3D" id="1.10.890.20">
    <property type="match status" value="1"/>
</dbReference>
<keyword evidence="6" id="KW-1185">Reference proteome</keyword>
<accession>A0A0R0H0T7</accession>
<sequence length="301" mass="32483">MLGAVAASTSLCFSPSTYSTRIVVLRRISNSTLALNNGHSFLLLSAKPMHFSSHKSSRRQPHFLAQAAASSGMQLALSWKMNNADWGINFKAVNAEYVEEPATNVKFQTSLSFPGCSNSLTLFGTGYREKVFAIIGVKVYAAGLYLDQSIALELNAWKGQSKEAIQGNSSLFETIFQSSFEKSLQIILVRDVDGKTFWDALSDAISPRIQQPTTTDETALTTFRGVFLDRPLKKGAIIILTWLNPSGLLVSVSSNGLPSTMDATIESANVASALFNVFLGDSPVSPSLKASVAESLSKVLK</sequence>